<evidence type="ECO:0000256" key="5">
    <source>
        <dbReference type="ARBA" id="ARBA00023136"/>
    </source>
</evidence>
<dbReference type="InterPro" id="IPR010020">
    <property type="entry name" value="Integral_membrane_YCCS_YHJK"/>
</dbReference>
<gene>
    <name evidence="10" type="primary">yccS</name>
    <name evidence="10" type="ORF">D7V21_13955</name>
</gene>
<dbReference type="GO" id="GO:0005886">
    <property type="term" value="C:plasma membrane"/>
    <property type="evidence" value="ECO:0007669"/>
    <property type="project" value="UniProtKB-SubCell"/>
</dbReference>
<feature type="transmembrane region" description="Helical" evidence="7">
    <location>
        <begin position="489"/>
        <end position="506"/>
    </location>
</feature>
<dbReference type="EMBL" id="RAXU01000021">
    <property type="protein sequence ID" value="RKG31346.1"/>
    <property type="molecule type" value="Genomic_DNA"/>
</dbReference>
<comment type="caution">
    <text evidence="10">The sequence shown here is derived from an EMBL/GenBank/DDBJ whole genome shotgun (WGS) entry which is preliminary data.</text>
</comment>
<keyword evidence="5 7" id="KW-0472">Membrane</keyword>
<evidence type="ECO:0000259" key="9">
    <source>
        <dbReference type="Pfam" id="PF13515"/>
    </source>
</evidence>
<name>A0A3A8ECV6_9GAMM</name>
<keyword evidence="11" id="KW-1185">Reference proteome</keyword>
<evidence type="ECO:0000256" key="3">
    <source>
        <dbReference type="ARBA" id="ARBA00022692"/>
    </source>
</evidence>
<comment type="similarity">
    <text evidence="6">Belongs to the YccS/YhfK family.</text>
</comment>
<feature type="transmembrane region" description="Helical" evidence="7">
    <location>
        <begin position="421"/>
        <end position="439"/>
    </location>
</feature>
<feature type="transmembrane region" description="Helical" evidence="7">
    <location>
        <begin position="451"/>
        <end position="483"/>
    </location>
</feature>
<dbReference type="PANTHER" id="PTHR30509">
    <property type="entry name" value="P-HYDROXYBENZOIC ACID EFFLUX PUMP SUBUNIT-RELATED"/>
    <property type="match status" value="1"/>
</dbReference>
<accession>A0A3A8ECV6</accession>
<dbReference type="Pfam" id="PF12805">
    <property type="entry name" value="FUSC-like"/>
    <property type="match status" value="1"/>
</dbReference>
<feature type="transmembrane region" description="Helical" evidence="7">
    <location>
        <begin position="394"/>
        <end position="415"/>
    </location>
</feature>
<proteinExistence type="inferred from homology"/>
<evidence type="ECO:0000256" key="4">
    <source>
        <dbReference type="ARBA" id="ARBA00022989"/>
    </source>
</evidence>
<reference evidence="10 11" key="1">
    <citation type="submission" date="2018-09" db="EMBL/GenBank/DDBJ databases">
        <title>The draft genome of Acinetobacter spp. strains.</title>
        <authorList>
            <person name="Qin J."/>
            <person name="Feng Y."/>
            <person name="Zong Z."/>
        </authorList>
    </citation>
    <scope>NUCLEOTIDE SEQUENCE [LARGE SCALE GENOMIC DNA]</scope>
    <source>
        <strain evidence="10 11">WCHAc060096</strain>
    </source>
</reference>
<feature type="transmembrane region" description="Helical" evidence="7">
    <location>
        <begin position="518"/>
        <end position="536"/>
    </location>
</feature>
<feature type="domain" description="Integral membrane protein YccS N-terminal" evidence="8">
    <location>
        <begin position="68"/>
        <end position="347"/>
    </location>
</feature>
<feature type="domain" description="Integral membrane bound transporter" evidence="9">
    <location>
        <begin position="408"/>
        <end position="530"/>
    </location>
</feature>
<keyword evidence="4 7" id="KW-1133">Transmembrane helix</keyword>
<feature type="transmembrane region" description="Helical" evidence="7">
    <location>
        <begin position="93"/>
        <end position="110"/>
    </location>
</feature>
<evidence type="ECO:0000256" key="2">
    <source>
        <dbReference type="ARBA" id="ARBA00022475"/>
    </source>
</evidence>
<evidence type="ECO:0000256" key="1">
    <source>
        <dbReference type="ARBA" id="ARBA00004651"/>
    </source>
</evidence>
<feature type="transmembrane region" description="Helical" evidence="7">
    <location>
        <begin position="117"/>
        <end position="138"/>
    </location>
</feature>
<evidence type="ECO:0000256" key="6">
    <source>
        <dbReference type="ARBA" id="ARBA00043993"/>
    </source>
</evidence>
<dbReference type="AlphaFoldDB" id="A0A3A8ECV6"/>
<organism evidence="10 11">
    <name type="scientific">Acinetobacter guerrae</name>
    <dbReference type="NCBI Taxonomy" id="1843371"/>
    <lineage>
        <taxon>Bacteria</taxon>
        <taxon>Pseudomonadati</taxon>
        <taxon>Pseudomonadota</taxon>
        <taxon>Gammaproteobacteria</taxon>
        <taxon>Moraxellales</taxon>
        <taxon>Moraxellaceae</taxon>
        <taxon>Acinetobacter</taxon>
    </lineage>
</organism>
<comment type="subcellular location">
    <subcellularLocation>
        <location evidence="1">Cell membrane</location>
        <topology evidence="1">Multi-pass membrane protein</topology>
    </subcellularLocation>
</comment>
<protein>
    <submittedName>
        <fullName evidence="10">TIGR01666 family membrane protein</fullName>
    </submittedName>
</protein>
<keyword evidence="3 7" id="KW-0812">Transmembrane</keyword>
<dbReference type="PANTHER" id="PTHR30509:SF8">
    <property type="entry name" value="INNER MEMBRANE PROTEIN YCCS"/>
    <property type="match status" value="1"/>
</dbReference>
<evidence type="ECO:0000313" key="11">
    <source>
        <dbReference type="Proteomes" id="UP000269001"/>
    </source>
</evidence>
<dbReference type="RefSeq" id="WP_120371069.1">
    <property type="nucleotide sequence ID" value="NZ_RAXU01000021.1"/>
</dbReference>
<feature type="transmembrane region" description="Helical" evidence="7">
    <location>
        <begin position="70"/>
        <end position="87"/>
    </location>
</feature>
<evidence type="ECO:0000313" key="10">
    <source>
        <dbReference type="EMBL" id="RKG31346.1"/>
    </source>
</evidence>
<evidence type="ECO:0000259" key="8">
    <source>
        <dbReference type="Pfam" id="PF12805"/>
    </source>
</evidence>
<dbReference type="NCBIfam" id="TIGR01666">
    <property type="entry name" value="YCCS"/>
    <property type="match status" value="1"/>
</dbReference>
<dbReference type="Proteomes" id="UP000269001">
    <property type="component" value="Unassembled WGS sequence"/>
</dbReference>
<feature type="transmembrane region" description="Helical" evidence="7">
    <location>
        <begin position="144"/>
        <end position="162"/>
    </location>
</feature>
<dbReference type="InterPro" id="IPR049453">
    <property type="entry name" value="Memb_transporter_dom"/>
</dbReference>
<dbReference type="NCBIfam" id="TIGR01667">
    <property type="entry name" value="YCCS_YHFK"/>
    <property type="match status" value="1"/>
</dbReference>
<dbReference type="InterPro" id="IPR010019">
    <property type="entry name" value="Integral_membrane_YccS"/>
</dbReference>
<dbReference type="InterPro" id="IPR032692">
    <property type="entry name" value="YccS_N"/>
</dbReference>
<dbReference type="Pfam" id="PF13515">
    <property type="entry name" value="FUSC_2"/>
    <property type="match status" value="1"/>
</dbReference>
<feature type="transmembrane region" description="Helical" evidence="7">
    <location>
        <begin position="12"/>
        <end position="36"/>
    </location>
</feature>
<sequence length="716" mass="82357">MNGLTRFFKHYNFNATLVYCFQILIVLTGTTLGLRWLGHDELIVPVTLGTIATALTDFDDRLTIRLRNLFYVAVLFFAVSSILEFLAPYKFLLILYLSLSSGFLILLGSLGQRYATISFGTILISIYSLFGLGEYQHWYQQPVYFVYGVIWYGITSIVFFLIKPTLPVQDNLSQVFSHLSDVLMTKARLFDPDNKDNVEPLLFELSTENAQVVQYLNISKASLLTRIKASRVNKNSIYWLHLYFVAQDIHEKVSANYLHYEQIQHNFSRSDLIFRFQKNIRLLALSCQQLSECILRNEAFTPSLDPSYALQNLELSLQDWIQDHPHNTEVKNLKLIVKNLKDLHDQLSHLQDVQFTYAYRFEQHADNLNLLDDDIHGIKDLWLKFKQHLTPKSALFRHATRIAFVFAAGSLVSLLPFAQNGYWIVLTSLFVCQVTYFATKSRLKLRTLGTLLGVILGLPILYFVPSVEGQLIITVICGVYFFYLRQKKYALATSMATLMVLLIFNLKGFGYSIIAPRILDTLIGCGIAWFAVSFIWPDWNFRNISNNIKKSSQASMNYLNAVLNQYQFGCTNSVEYRTARRLAHNAQTELSSMISSLSAEPQPNQALIHSAFRYLVYSHSQLSYISALGSHREKINDREVMDLLVWCTHTLQQTLLEQKTLPTQEIEHKLLEIRQLSEQDSTSDDLMLILKQISLLLETLPELLMLQNKLLTMEIK</sequence>
<keyword evidence="2" id="KW-1003">Cell membrane</keyword>
<evidence type="ECO:0000256" key="7">
    <source>
        <dbReference type="SAM" id="Phobius"/>
    </source>
</evidence>